<evidence type="ECO:0000313" key="3">
    <source>
        <dbReference type="Proteomes" id="UP000258309"/>
    </source>
</evidence>
<feature type="non-terminal residue" evidence="2">
    <location>
        <position position="1"/>
    </location>
</feature>
<sequence>MANQMKIDAILNHRTEKAGINITDACNMNISMVLNPDSRVPTRRSLDDTTQQPPRYKELPPIRFYLGQDYSMNTDVSSQCHGYSDFESSPKESQGSYCYGARSQSPVDWGQLFYQTNQRRYPSTDSQTHPARCDYPESASSEENLPHSNKAYTTEEVDFIRYLKDDRGMKWDDILYYFCRQFPHRNMHQRLTNQCLSARYYRDNKMPRLHENGRPVLDSNGKPIFDELKVRQRSCPGSEGIPFRLCERDPDRVLTYSWVQEEDKMIAKRLIENRRLQNIK</sequence>
<evidence type="ECO:0000313" key="2">
    <source>
        <dbReference type="EMBL" id="RFU29707.1"/>
    </source>
</evidence>
<gene>
    <name evidence="2" type="ORF">B7463_g6632</name>
</gene>
<dbReference type="EMBL" id="NCSJ02000120">
    <property type="protein sequence ID" value="RFU29707.1"/>
    <property type="molecule type" value="Genomic_DNA"/>
</dbReference>
<feature type="non-terminal residue" evidence="2">
    <location>
        <position position="280"/>
    </location>
</feature>
<keyword evidence="3" id="KW-1185">Reference proteome</keyword>
<protein>
    <submittedName>
        <fullName evidence="2">Uncharacterized protein</fullName>
    </submittedName>
</protein>
<dbReference type="Proteomes" id="UP000258309">
    <property type="component" value="Unassembled WGS sequence"/>
</dbReference>
<feature type="region of interest" description="Disordered" evidence="1">
    <location>
        <begin position="120"/>
        <end position="149"/>
    </location>
</feature>
<accession>A0A3E2H8S2</accession>
<feature type="compositionally biased region" description="Polar residues" evidence="1">
    <location>
        <begin position="138"/>
        <end position="149"/>
    </location>
</feature>
<comment type="caution">
    <text evidence="2">The sequence shown here is derived from an EMBL/GenBank/DDBJ whole genome shotgun (WGS) entry which is preliminary data.</text>
</comment>
<dbReference type="OrthoDB" id="3921745at2759"/>
<proteinExistence type="predicted"/>
<dbReference type="AlphaFoldDB" id="A0A3E2H8S2"/>
<reference evidence="2 3" key="1">
    <citation type="submission" date="2018-05" db="EMBL/GenBank/DDBJ databases">
        <title>Draft genome sequence of Scytalidium lignicola DSM 105466, a ubiquitous saprotrophic fungus.</title>
        <authorList>
            <person name="Buettner E."/>
            <person name="Gebauer A.M."/>
            <person name="Hofrichter M."/>
            <person name="Liers C."/>
            <person name="Kellner H."/>
        </authorList>
    </citation>
    <scope>NUCLEOTIDE SEQUENCE [LARGE SCALE GENOMIC DNA]</scope>
    <source>
        <strain evidence="2 3">DSM 105466</strain>
    </source>
</reference>
<organism evidence="2 3">
    <name type="scientific">Scytalidium lignicola</name>
    <name type="common">Hyphomycete</name>
    <dbReference type="NCBI Taxonomy" id="5539"/>
    <lineage>
        <taxon>Eukaryota</taxon>
        <taxon>Fungi</taxon>
        <taxon>Dikarya</taxon>
        <taxon>Ascomycota</taxon>
        <taxon>Pezizomycotina</taxon>
        <taxon>Leotiomycetes</taxon>
        <taxon>Leotiomycetes incertae sedis</taxon>
        <taxon>Scytalidium</taxon>
    </lineage>
</organism>
<evidence type="ECO:0000256" key="1">
    <source>
        <dbReference type="SAM" id="MobiDB-lite"/>
    </source>
</evidence>
<feature type="compositionally biased region" description="Polar residues" evidence="1">
    <location>
        <begin position="120"/>
        <end position="129"/>
    </location>
</feature>
<name>A0A3E2H8S2_SCYLI</name>